<keyword evidence="3" id="KW-1185">Reference proteome</keyword>
<dbReference type="EMBL" id="BPWL01000010">
    <property type="protein sequence ID" value="GJJ14616.1"/>
    <property type="molecule type" value="Genomic_DNA"/>
</dbReference>
<feature type="compositionally biased region" description="Polar residues" evidence="1">
    <location>
        <begin position="100"/>
        <end position="115"/>
    </location>
</feature>
<feature type="region of interest" description="Disordered" evidence="1">
    <location>
        <begin position="1"/>
        <end position="51"/>
    </location>
</feature>
<protein>
    <submittedName>
        <fullName evidence="2">Uncharacterized protein</fullName>
    </submittedName>
</protein>
<gene>
    <name evidence="2" type="ORF">Clacol_008882</name>
</gene>
<evidence type="ECO:0000313" key="2">
    <source>
        <dbReference type="EMBL" id="GJJ14616.1"/>
    </source>
</evidence>
<sequence length="115" mass="12219">MENVTCNPVNTPPPISGSLEALVDPNRRCNPKEGYQEMDSGKEEKNDQSIDIPDVREAAIANVEVSSPNAIHISTPVSPIEPSPSPQAPLMRSPVPITLPGSTIPSSLITSDTHP</sequence>
<dbReference type="AlphaFoldDB" id="A0AAV5AQF8"/>
<feature type="compositionally biased region" description="Basic and acidic residues" evidence="1">
    <location>
        <begin position="25"/>
        <end position="51"/>
    </location>
</feature>
<accession>A0AAV5AQF8</accession>
<feature type="region of interest" description="Disordered" evidence="1">
    <location>
        <begin position="74"/>
        <end position="115"/>
    </location>
</feature>
<proteinExistence type="predicted"/>
<organism evidence="2 3">
    <name type="scientific">Clathrus columnatus</name>
    <dbReference type="NCBI Taxonomy" id="1419009"/>
    <lineage>
        <taxon>Eukaryota</taxon>
        <taxon>Fungi</taxon>
        <taxon>Dikarya</taxon>
        <taxon>Basidiomycota</taxon>
        <taxon>Agaricomycotina</taxon>
        <taxon>Agaricomycetes</taxon>
        <taxon>Phallomycetidae</taxon>
        <taxon>Phallales</taxon>
        <taxon>Clathraceae</taxon>
        <taxon>Clathrus</taxon>
    </lineage>
</organism>
<evidence type="ECO:0000313" key="3">
    <source>
        <dbReference type="Proteomes" id="UP001050691"/>
    </source>
</evidence>
<evidence type="ECO:0000256" key="1">
    <source>
        <dbReference type="SAM" id="MobiDB-lite"/>
    </source>
</evidence>
<dbReference type="Proteomes" id="UP001050691">
    <property type="component" value="Unassembled WGS sequence"/>
</dbReference>
<name>A0AAV5AQF8_9AGAM</name>
<reference evidence="2" key="1">
    <citation type="submission" date="2021-10" db="EMBL/GenBank/DDBJ databases">
        <title>De novo Genome Assembly of Clathrus columnatus (Basidiomycota, Fungi) Using Illumina and Nanopore Sequence Data.</title>
        <authorList>
            <person name="Ogiso-Tanaka E."/>
            <person name="Itagaki H."/>
            <person name="Hosoya T."/>
            <person name="Hosaka K."/>
        </authorList>
    </citation>
    <scope>NUCLEOTIDE SEQUENCE</scope>
    <source>
        <strain evidence="2">MO-923</strain>
    </source>
</reference>
<comment type="caution">
    <text evidence="2">The sequence shown here is derived from an EMBL/GenBank/DDBJ whole genome shotgun (WGS) entry which is preliminary data.</text>
</comment>